<feature type="transmembrane region" description="Helical" evidence="2">
    <location>
        <begin position="458"/>
        <end position="477"/>
    </location>
</feature>
<feature type="transmembrane region" description="Helical" evidence="2">
    <location>
        <begin position="634"/>
        <end position="651"/>
    </location>
</feature>
<feature type="transmembrane region" description="Helical" evidence="2">
    <location>
        <begin position="316"/>
        <end position="337"/>
    </location>
</feature>
<sequence>MNWNNVKLIFMREIRDQLRDRRTIFMIVVMPLLLYPAIGIGMVQMMVLFTEQPRTVVVLNEKDLPQPSFIEGDRIRSEWFDAPGDASKLEIISETTRAAAESDETQQREAKLLKTAQRILDAHLDYLATEKRLASLPAEDESKRRSLTNDLNAAADQRKELFAHSGIDVLIAFPEGLAEQFQKVNELIKERGADTADVEFEVAQPYIVGNKAYEKSQLADIRVRRAMSNWEDALLTERLKSANLPASLPNPIDPVYVDVAMDSDRSASLWSKLFPALLVLMTVTGAFYPAVDVAAGEKERGTMETLLICPAARAEIVLGKFFTVLFFSIGTAVLNLFSMGVTGRYMASMATGGSVAGRLGSLTPPSPESLIWVVVLMVPLAALFSALCLSFATFAKSSKEGQYYLYPILLVAIGLTVFCISPGVEINPLYSILPVVGPSLLLRELLSAGNVGDALQFAPAVLITSFGYGALALWWAVDQFNSEDVLFREAERFELGLWIRHMMRDKEMTPSFAEGGFCFVLIMLMQFGALKFQQDAILGVEGSDIPVQMLRLLMVQQLVVIATPALFMGVMLTRSMKQTFRLRWPSWKFLGAAVVLPFTVMPLATTLVSWLAANELLPPPPEGAQRLMEMMGESAVPFWMAFLAFAITPGICEELAFRGFIFSGFERSKKIWLAIALSSLAFGVMHMIPQQVFNATLLGILLAWIAYRSGSIVPGIVFHILFNGSQVMLSRVAPESIETGPLSWIMSTEGGGLNYHWPVLATCAVVTVIIIRALAKSTNEQAEEVHEPVAVNGGDEPVLQDVDQKEETVVGAS</sequence>
<evidence type="ECO:0000256" key="2">
    <source>
        <dbReference type="SAM" id="Phobius"/>
    </source>
</evidence>
<feature type="transmembrane region" description="Helical" evidence="2">
    <location>
        <begin position="24"/>
        <end position="49"/>
    </location>
</feature>
<feature type="transmembrane region" description="Helical" evidence="2">
    <location>
        <begin position="700"/>
        <end position="722"/>
    </location>
</feature>
<feature type="transmembrane region" description="Helical" evidence="2">
    <location>
        <begin position="512"/>
        <end position="532"/>
    </location>
</feature>
<dbReference type="AlphaFoldDB" id="A0A517TDT9"/>
<protein>
    <submittedName>
        <fullName evidence="4">ABC-2 family transporter protein</fullName>
    </submittedName>
</protein>
<feature type="transmembrane region" description="Helical" evidence="2">
    <location>
        <begin position="755"/>
        <end position="775"/>
    </location>
</feature>
<feature type="transmembrane region" description="Helical" evidence="2">
    <location>
        <begin position="370"/>
        <end position="392"/>
    </location>
</feature>
<accession>A0A517TDT9</accession>
<dbReference type="PANTHER" id="PTHR43471:SF3">
    <property type="entry name" value="ABC TRANSPORTER PERMEASE PROTEIN NATB"/>
    <property type="match status" value="1"/>
</dbReference>
<dbReference type="RefSeq" id="WP_145265710.1">
    <property type="nucleotide sequence ID" value="NZ_CP036316.1"/>
</dbReference>
<keyword evidence="2" id="KW-1133">Transmembrane helix</keyword>
<dbReference type="Pfam" id="PF02517">
    <property type="entry name" value="Rce1-like"/>
    <property type="match status" value="1"/>
</dbReference>
<feature type="transmembrane region" description="Helical" evidence="2">
    <location>
        <begin position="592"/>
        <end position="613"/>
    </location>
</feature>
<dbReference type="EMBL" id="CP036316">
    <property type="protein sequence ID" value="QDT66540.1"/>
    <property type="molecule type" value="Genomic_DNA"/>
</dbReference>
<dbReference type="NCBIfam" id="NF041647">
    <property type="entry name" value="ABC_perm_CPBP"/>
    <property type="match status" value="1"/>
</dbReference>
<feature type="transmembrane region" description="Helical" evidence="2">
    <location>
        <begin position="552"/>
        <end position="572"/>
    </location>
</feature>
<evidence type="ECO:0000313" key="4">
    <source>
        <dbReference type="EMBL" id="QDT66540.1"/>
    </source>
</evidence>
<feature type="transmembrane region" description="Helical" evidence="2">
    <location>
        <begin position="273"/>
        <end position="295"/>
    </location>
</feature>
<gene>
    <name evidence="4" type="ORF">V22_38100</name>
</gene>
<feature type="region of interest" description="Disordered" evidence="1">
    <location>
        <begin position="785"/>
        <end position="813"/>
    </location>
</feature>
<name>A0A517TDT9_9PLAN</name>
<keyword evidence="2" id="KW-0812">Transmembrane</keyword>
<evidence type="ECO:0000259" key="3">
    <source>
        <dbReference type="Pfam" id="PF02517"/>
    </source>
</evidence>
<dbReference type="KEGG" id="chya:V22_38100"/>
<dbReference type="GO" id="GO:0140359">
    <property type="term" value="F:ABC-type transporter activity"/>
    <property type="evidence" value="ECO:0007669"/>
    <property type="project" value="InterPro"/>
</dbReference>
<dbReference type="GO" id="GO:0080120">
    <property type="term" value="P:CAAX-box protein maturation"/>
    <property type="evidence" value="ECO:0007669"/>
    <property type="project" value="UniProtKB-ARBA"/>
</dbReference>
<evidence type="ECO:0000313" key="5">
    <source>
        <dbReference type="Proteomes" id="UP000319976"/>
    </source>
</evidence>
<feature type="transmembrane region" description="Helical" evidence="2">
    <location>
        <begin position="671"/>
        <end position="688"/>
    </location>
</feature>
<evidence type="ECO:0000256" key="1">
    <source>
        <dbReference type="SAM" id="MobiDB-lite"/>
    </source>
</evidence>
<dbReference type="GO" id="GO:0005886">
    <property type="term" value="C:plasma membrane"/>
    <property type="evidence" value="ECO:0007669"/>
    <property type="project" value="UniProtKB-SubCell"/>
</dbReference>
<organism evidence="4 5">
    <name type="scientific">Calycomorphotria hydatis</name>
    <dbReference type="NCBI Taxonomy" id="2528027"/>
    <lineage>
        <taxon>Bacteria</taxon>
        <taxon>Pseudomonadati</taxon>
        <taxon>Planctomycetota</taxon>
        <taxon>Planctomycetia</taxon>
        <taxon>Planctomycetales</taxon>
        <taxon>Planctomycetaceae</taxon>
        <taxon>Calycomorphotria</taxon>
    </lineage>
</organism>
<feature type="domain" description="CAAX prenyl protease 2/Lysostaphin resistance protein A-like" evidence="3">
    <location>
        <begin position="638"/>
        <end position="724"/>
    </location>
</feature>
<feature type="compositionally biased region" description="Basic and acidic residues" evidence="1">
    <location>
        <begin position="802"/>
        <end position="813"/>
    </location>
</feature>
<dbReference type="OrthoDB" id="5486437at2"/>
<proteinExistence type="predicted"/>
<keyword evidence="5" id="KW-1185">Reference proteome</keyword>
<feature type="transmembrane region" description="Helical" evidence="2">
    <location>
        <begin position="404"/>
        <end position="423"/>
    </location>
</feature>
<dbReference type="InterPro" id="IPR003675">
    <property type="entry name" value="Rce1/LyrA-like_dom"/>
</dbReference>
<dbReference type="GO" id="GO:0004175">
    <property type="term" value="F:endopeptidase activity"/>
    <property type="evidence" value="ECO:0007669"/>
    <property type="project" value="UniProtKB-ARBA"/>
</dbReference>
<dbReference type="Proteomes" id="UP000319976">
    <property type="component" value="Chromosome"/>
</dbReference>
<dbReference type="Pfam" id="PF12679">
    <property type="entry name" value="ABC2_membrane_2"/>
    <property type="match status" value="1"/>
</dbReference>
<keyword evidence="2" id="KW-0472">Membrane</keyword>
<reference evidence="4 5" key="1">
    <citation type="submission" date="2019-02" db="EMBL/GenBank/DDBJ databases">
        <title>Deep-cultivation of Planctomycetes and their phenomic and genomic characterization uncovers novel biology.</title>
        <authorList>
            <person name="Wiegand S."/>
            <person name="Jogler M."/>
            <person name="Boedeker C."/>
            <person name="Pinto D."/>
            <person name="Vollmers J."/>
            <person name="Rivas-Marin E."/>
            <person name="Kohn T."/>
            <person name="Peeters S.H."/>
            <person name="Heuer A."/>
            <person name="Rast P."/>
            <person name="Oberbeckmann S."/>
            <person name="Bunk B."/>
            <person name="Jeske O."/>
            <person name="Meyerdierks A."/>
            <person name="Storesund J.E."/>
            <person name="Kallscheuer N."/>
            <person name="Luecker S."/>
            <person name="Lage O.M."/>
            <person name="Pohl T."/>
            <person name="Merkel B.J."/>
            <person name="Hornburger P."/>
            <person name="Mueller R.-W."/>
            <person name="Bruemmer F."/>
            <person name="Labrenz M."/>
            <person name="Spormann A.M."/>
            <person name="Op den Camp H."/>
            <person name="Overmann J."/>
            <person name="Amann R."/>
            <person name="Jetten M.S.M."/>
            <person name="Mascher T."/>
            <person name="Medema M.H."/>
            <person name="Devos D.P."/>
            <person name="Kaster A.-K."/>
            <person name="Ovreas L."/>
            <person name="Rohde M."/>
            <person name="Galperin M.Y."/>
            <person name="Jogler C."/>
        </authorList>
    </citation>
    <scope>NUCLEOTIDE SEQUENCE [LARGE SCALE GENOMIC DNA]</scope>
    <source>
        <strain evidence="4 5">V22</strain>
    </source>
</reference>
<dbReference type="PANTHER" id="PTHR43471">
    <property type="entry name" value="ABC TRANSPORTER PERMEASE"/>
    <property type="match status" value="1"/>
</dbReference>